<evidence type="ECO:0000256" key="6">
    <source>
        <dbReference type="ARBA" id="ARBA00012201"/>
    </source>
</evidence>
<evidence type="ECO:0000256" key="3">
    <source>
        <dbReference type="ARBA" id="ARBA00002708"/>
    </source>
</evidence>
<dbReference type="InterPro" id="IPR057399">
    <property type="entry name" value="GRESAG4.1/3_peripasmic_1"/>
</dbReference>
<gene>
    <name evidence="23" type="ORF">TCIL3000_0_59590</name>
</gene>
<dbReference type="SUPFAM" id="SSF53822">
    <property type="entry name" value="Periplasmic binding protein-like I"/>
    <property type="match status" value="1"/>
</dbReference>
<dbReference type="InterPro" id="IPR029787">
    <property type="entry name" value="Nucleotide_cyclase"/>
</dbReference>
<dbReference type="GO" id="GO:0046872">
    <property type="term" value="F:metal ion binding"/>
    <property type="evidence" value="ECO:0007669"/>
    <property type="project" value="UniProtKB-KW"/>
</dbReference>
<dbReference type="Gene3D" id="3.40.50.2300">
    <property type="match status" value="2"/>
</dbReference>
<keyword evidence="16" id="KW-0325">Glycoprotein</keyword>
<dbReference type="Pfam" id="PF00211">
    <property type="entry name" value="Guanylate_cyc"/>
    <property type="match status" value="1"/>
</dbReference>
<feature type="compositionally biased region" description="Basic and acidic residues" evidence="20">
    <location>
        <begin position="1229"/>
        <end position="1239"/>
    </location>
</feature>
<accession>F9WDT5</accession>
<name>F9WDT5_TRYCI</name>
<keyword evidence="15" id="KW-0675">Receptor</keyword>
<dbReference type="InterPro" id="IPR050697">
    <property type="entry name" value="Adenylyl/Guanylyl_Cyclase_3/4"/>
</dbReference>
<dbReference type="PANTHER" id="PTHR43081:SF1">
    <property type="entry name" value="ADENYLATE CYCLASE, TERMINAL-DIFFERENTIATION SPECIFIC"/>
    <property type="match status" value="1"/>
</dbReference>
<evidence type="ECO:0000256" key="1">
    <source>
        <dbReference type="ARBA" id="ARBA00001593"/>
    </source>
</evidence>
<dbReference type="PROSITE" id="PS50125">
    <property type="entry name" value="GUANYLATE_CYCLASE_2"/>
    <property type="match status" value="1"/>
</dbReference>
<dbReference type="Proteomes" id="UP000000702">
    <property type="component" value="Unassembled WGS sequence"/>
</dbReference>
<dbReference type="EMBL" id="CAEQ01001912">
    <property type="protein sequence ID" value="CCD15439.1"/>
    <property type="molecule type" value="Genomic_DNA"/>
</dbReference>
<evidence type="ECO:0000313" key="24">
    <source>
        <dbReference type="Proteomes" id="UP000000702"/>
    </source>
</evidence>
<dbReference type="GO" id="GO:0005524">
    <property type="term" value="F:ATP binding"/>
    <property type="evidence" value="ECO:0007669"/>
    <property type="project" value="UniProtKB-KW"/>
</dbReference>
<keyword evidence="24" id="KW-1185">Reference proteome</keyword>
<dbReference type="Pfam" id="PF25493">
    <property type="entry name" value="Peripla_BP_A-cyclase"/>
    <property type="match status" value="1"/>
</dbReference>
<evidence type="ECO:0000256" key="4">
    <source>
        <dbReference type="ARBA" id="ARBA00004141"/>
    </source>
</evidence>
<dbReference type="InterPro" id="IPR001054">
    <property type="entry name" value="A/G_cyclase"/>
</dbReference>
<protein>
    <recommendedName>
        <fullName evidence="6">adenylate cyclase</fullName>
        <ecNumber evidence="6">4.6.1.1</ecNumber>
    </recommendedName>
    <alternativeName>
        <fullName evidence="18">ATP pyrophosphate-lyase</fullName>
    </alternativeName>
    <alternativeName>
        <fullName evidence="19">Adenylyl cyclase</fullName>
    </alternativeName>
</protein>
<organism evidence="23 24">
    <name type="scientific">Trypanosoma congolense (strain IL3000)</name>
    <dbReference type="NCBI Taxonomy" id="1068625"/>
    <lineage>
        <taxon>Eukaryota</taxon>
        <taxon>Discoba</taxon>
        <taxon>Euglenozoa</taxon>
        <taxon>Kinetoplastea</taxon>
        <taxon>Metakinetoplastina</taxon>
        <taxon>Trypanosomatida</taxon>
        <taxon>Trypanosomatidae</taxon>
        <taxon>Trypanosoma</taxon>
        <taxon>Nannomonas</taxon>
    </lineage>
</organism>
<evidence type="ECO:0000256" key="19">
    <source>
        <dbReference type="ARBA" id="ARBA00032637"/>
    </source>
</evidence>
<keyword evidence="12" id="KW-1133">Transmembrane helix</keyword>
<evidence type="ECO:0000256" key="7">
    <source>
        <dbReference type="ARBA" id="ARBA00022692"/>
    </source>
</evidence>
<evidence type="ECO:0000256" key="16">
    <source>
        <dbReference type="ARBA" id="ARBA00023180"/>
    </source>
</evidence>
<evidence type="ECO:0000256" key="18">
    <source>
        <dbReference type="ARBA" id="ARBA00032597"/>
    </source>
</evidence>
<reference evidence="24" key="1">
    <citation type="submission" date="2011-07" db="EMBL/GenBank/DDBJ databases">
        <title>Divergent evolution of antigenic variation in African trypanosomes.</title>
        <authorList>
            <person name="Jackson A.P."/>
            <person name="Berry A."/>
            <person name="Allison H.C."/>
            <person name="Burton P."/>
            <person name="Anderson J."/>
            <person name="Aslett M."/>
            <person name="Brown R."/>
            <person name="Corton N."/>
            <person name="Harris D."/>
            <person name="Hauser H."/>
            <person name="Gamble J."/>
            <person name="Gilderthorp R."/>
            <person name="McQuillan J."/>
            <person name="Quail M.A."/>
            <person name="Sanders M."/>
            <person name="Van Tonder A."/>
            <person name="Ginger M.L."/>
            <person name="Donelson J.E."/>
            <person name="Field M.C."/>
            <person name="Barry J.D."/>
            <person name="Berriman M."/>
            <person name="Hertz-Fowler C."/>
        </authorList>
    </citation>
    <scope>NUCLEOTIDE SEQUENCE [LARGE SCALE GENOMIC DNA]</scope>
    <source>
        <strain evidence="24">IL3000</strain>
    </source>
</reference>
<evidence type="ECO:0000256" key="13">
    <source>
        <dbReference type="ARBA" id="ARBA00022998"/>
    </source>
</evidence>
<comment type="caution">
    <text evidence="23">The sequence shown here is derived from an EMBL/GenBank/DDBJ whole genome shotgun (WGS) entry which is preliminary data.</text>
</comment>
<keyword evidence="7" id="KW-0812">Transmembrane</keyword>
<comment type="similarity">
    <text evidence="5">Belongs to the adenylyl cyclase class-3 family.</text>
</comment>
<evidence type="ECO:0000256" key="8">
    <source>
        <dbReference type="ARBA" id="ARBA00022723"/>
    </source>
</evidence>
<comment type="function">
    <text evidence="3">Could act as a receptor for an unknown ligand.</text>
</comment>
<keyword evidence="17" id="KW-0456">Lyase</keyword>
<keyword evidence="10" id="KW-0067">ATP-binding</keyword>
<reference evidence="23 24" key="2">
    <citation type="journal article" date="2012" name="Proc. Natl. Acad. Sci. U.S.A.">
        <title>Antigenic diversity is generated by distinct evolutionary mechanisms in African trypanosome species.</title>
        <authorList>
            <person name="Jackson A.P."/>
            <person name="Berry A."/>
            <person name="Aslett M."/>
            <person name="Allison H.C."/>
            <person name="Burton P."/>
            <person name="Vavrova-Anderson J."/>
            <person name="Brown R."/>
            <person name="Browne H."/>
            <person name="Corton N."/>
            <person name="Hauser H."/>
            <person name="Gamble J."/>
            <person name="Gilderthorp R."/>
            <person name="Marcello L."/>
            <person name="McQuillan J."/>
            <person name="Otto T.D."/>
            <person name="Quail M.A."/>
            <person name="Sanders M.J."/>
            <person name="van Tonder A."/>
            <person name="Ginger M.L."/>
            <person name="Field M.C."/>
            <person name="Barry J.D."/>
            <person name="Hertz-Fowler C."/>
            <person name="Berriman M."/>
        </authorList>
    </citation>
    <scope>NUCLEOTIDE SEQUENCE [LARGE SCALE GENOMIC DNA]</scope>
    <source>
        <strain evidence="23 24">IL3000</strain>
    </source>
</reference>
<dbReference type="InterPro" id="IPR057398">
    <property type="entry name" value="GRESAG4.1/3_peripasmic_2"/>
</dbReference>
<feature type="domain" description="Guanylate cyclase" evidence="22">
    <location>
        <begin position="875"/>
        <end position="1029"/>
    </location>
</feature>
<keyword evidence="9" id="KW-0547">Nucleotide-binding</keyword>
<evidence type="ECO:0000256" key="15">
    <source>
        <dbReference type="ARBA" id="ARBA00023170"/>
    </source>
</evidence>
<evidence type="ECO:0000256" key="2">
    <source>
        <dbReference type="ARBA" id="ARBA00001946"/>
    </source>
</evidence>
<keyword evidence="8" id="KW-0479">Metal-binding</keyword>
<dbReference type="AlphaFoldDB" id="F9WDT5"/>
<proteinExistence type="inferred from homology"/>
<dbReference type="FunFam" id="3.30.70.1230:FF:000022">
    <property type="entry name" value="Receptor-type adenylate cyclase GRESAG 4, putative"/>
    <property type="match status" value="1"/>
</dbReference>
<dbReference type="GO" id="GO:0004016">
    <property type="term" value="F:adenylate cyclase activity"/>
    <property type="evidence" value="ECO:0007669"/>
    <property type="project" value="UniProtKB-EC"/>
</dbReference>
<feature type="signal peptide" evidence="21">
    <location>
        <begin position="1"/>
        <end position="38"/>
    </location>
</feature>
<feature type="chain" id="PRO_5003390192" description="adenylate cyclase" evidence="21">
    <location>
        <begin position="39"/>
        <end position="1267"/>
    </location>
</feature>
<evidence type="ECO:0000259" key="22">
    <source>
        <dbReference type="PROSITE" id="PS50125"/>
    </source>
</evidence>
<feature type="region of interest" description="Disordered" evidence="20">
    <location>
        <begin position="1225"/>
        <end position="1244"/>
    </location>
</feature>
<dbReference type="CDD" id="cd07556">
    <property type="entry name" value="Nucleotidyl_cyc_III"/>
    <property type="match status" value="1"/>
</dbReference>
<dbReference type="GO" id="GO:0016020">
    <property type="term" value="C:membrane"/>
    <property type="evidence" value="ECO:0007669"/>
    <property type="project" value="UniProtKB-SubCell"/>
</dbReference>
<evidence type="ECO:0000256" key="5">
    <source>
        <dbReference type="ARBA" id="ARBA00005381"/>
    </source>
</evidence>
<comment type="cofactor">
    <cofactor evidence="2">
        <name>Mg(2+)</name>
        <dbReference type="ChEBI" id="CHEBI:18420"/>
    </cofactor>
</comment>
<dbReference type="Pfam" id="PF25495">
    <property type="entry name" value="Peripla_BP_A-cyclase_1"/>
    <property type="match status" value="1"/>
</dbReference>
<keyword evidence="11" id="KW-0460">Magnesium</keyword>
<dbReference type="SUPFAM" id="SSF55073">
    <property type="entry name" value="Nucleotide cyclase"/>
    <property type="match status" value="1"/>
</dbReference>
<evidence type="ECO:0000313" key="23">
    <source>
        <dbReference type="EMBL" id="CCD15439.1"/>
    </source>
</evidence>
<evidence type="ECO:0000256" key="12">
    <source>
        <dbReference type="ARBA" id="ARBA00022989"/>
    </source>
</evidence>
<evidence type="ECO:0000256" key="14">
    <source>
        <dbReference type="ARBA" id="ARBA00023136"/>
    </source>
</evidence>
<dbReference type="OMA" id="GPSECHT"/>
<sequence>MLRQILRRVANGRPPHGGAQLILLTVLVLLLRAPRVQPAGVDVEVLSLLYNKRVAQNLISALNAGINASFKAWKEKLKSEVNVTLTHLSSNNDSVVDKLREKTTGLWNRNKILVVLGPLGDKTVLEAYPYLERHQLVALAPYTGSSAVRGWREHIYFTMADPGAEVLALLRYALSQIRVYRLGFMYLKEVSFGDDEYKAVVEAMNRMGYKLSGVFALASTLDGEASESAFNDEWSKFVSEKPQAVIAFGSPIKNTEKFLTKLLTDQQTKNTYLLAPFVVQAMLMNILKKDRQDIKPFPGQLIFSGTNPLATDNSHQSIARFQENMRSYLRENKESHNFTEDNFLHSDIEGELMVYGWITGEMLFRTLSVPEWLKDRATFMKSLYNQRRYIVDDLLFGDYGGNCGEYLASLGAMCRCNQGGKTVYLKRVMNNLKLEVEKSGFMVLGPSECHTDLNRLQAPVSALVPFMNDDPMAMSAADEWYNGASYLVGAGQLGHSDRFFLHKFNANSKNVMEKLEGEEAEKSVAAVAGIVSESVLNTTSFVVFDPILLSSVLAARNERVIYLSATVEQQLFVIAKYVSVATSYGVHSVIRSKNWNTMEFVVNKSLGRFYTELATREVVGTEEEIAPKIPKEGDVILIGITSDDVDAIAKHLEENHDLRVYIMFTEFALRYQMFVKAFTNRSCASRLLFATNLPHWADEQTASETVRKFHSATNDKSKRTPLALMGFCVGRLIQEAVGSQQKVDGKALSDLFLGEVVLHADDMRYGPFVRGKCADIDFGDGGKCITNYGATEISVWSMERVLDPSVPLVEEPISEPLQYVDPGVWVLTSSMIGGMGATFCFLASIAATVMSLTRYFWGDARDNQYAPKVPTAPVTLIFTDIESSRALWAAHPELMPDVVATHHQLIRSLIVRYGCYEVKTVGDSFMIACRSPLAAVQLAGDLQRCFLHHDWGTTAFDDAYRDFEQQRAEEDVEYAPPTAHLDPEVYSQLWNGLRVRVGIHTGLCDIRRDEVTKGYDYYGRTSNMAARTESVANGGQVLLTRAAYLALSTVEREQVTVTSLGPVALRGEPEPVEMHQLDAVPGRTFAALRLDREIDENGLSEMNSPNGSTYNVPNELTHAGRQIRDSMKALLFVLTPPQSQRFLSILCGWWHVPYPRQDGSAWEKSHRADVIRQIAAKVSRIEECALRRRASTFKVFPARSGRSPSTICGIELAQSDTDSHISFGQNGGEEIKDADRISPRDTAASPASISMSSITYVVPFYKPGSPT</sequence>
<evidence type="ECO:0000256" key="11">
    <source>
        <dbReference type="ARBA" id="ARBA00022842"/>
    </source>
</evidence>
<evidence type="ECO:0000256" key="10">
    <source>
        <dbReference type="ARBA" id="ARBA00022840"/>
    </source>
</evidence>
<dbReference type="GO" id="GO:0035556">
    <property type="term" value="P:intracellular signal transduction"/>
    <property type="evidence" value="ECO:0007669"/>
    <property type="project" value="InterPro"/>
</dbReference>
<dbReference type="EC" id="4.6.1.1" evidence="6"/>
<evidence type="ECO:0000256" key="17">
    <source>
        <dbReference type="ARBA" id="ARBA00023239"/>
    </source>
</evidence>
<dbReference type="GO" id="GO:0006171">
    <property type="term" value="P:cAMP biosynthetic process"/>
    <property type="evidence" value="ECO:0007669"/>
    <property type="project" value="UniProtKB-KW"/>
</dbReference>
<keyword evidence="21" id="KW-0732">Signal</keyword>
<dbReference type="Gene3D" id="3.30.70.1230">
    <property type="entry name" value="Nucleotide cyclase"/>
    <property type="match status" value="1"/>
</dbReference>
<dbReference type="VEuPathDB" id="TriTrypDB:TcIL3000_0_59590"/>
<evidence type="ECO:0000256" key="9">
    <source>
        <dbReference type="ARBA" id="ARBA00022741"/>
    </source>
</evidence>
<keyword evidence="13" id="KW-0115">cAMP biosynthesis</keyword>
<comment type="subcellular location">
    <subcellularLocation>
        <location evidence="4">Membrane</location>
        <topology evidence="4">Multi-pass membrane protein</topology>
    </subcellularLocation>
</comment>
<evidence type="ECO:0000256" key="20">
    <source>
        <dbReference type="SAM" id="MobiDB-lite"/>
    </source>
</evidence>
<dbReference type="PANTHER" id="PTHR43081">
    <property type="entry name" value="ADENYLATE CYCLASE, TERMINAL-DIFFERENTIATION SPECIFIC-RELATED"/>
    <property type="match status" value="1"/>
</dbReference>
<dbReference type="InterPro" id="IPR028082">
    <property type="entry name" value="Peripla_BP_I"/>
</dbReference>
<evidence type="ECO:0000256" key="21">
    <source>
        <dbReference type="SAM" id="SignalP"/>
    </source>
</evidence>
<comment type="catalytic activity">
    <reaction evidence="1">
        <text>ATP = 3',5'-cyclic AMP + diphosphate</text>
        <dbReference type="Rhea" id="RHEA:15389"/>
        <dbReference type="ChEBI" id="CHEBI:30616"/>
        <dbReference type="ChEBI" id="CHEBI:33019"/>
        <dbReference type="ChEBI" id="CHEBI:58165"/>
        <dbReference type="EC" id="4.6.1.1"/>
    </reaction>
</comment>
<keyword evidence="14" id="KW-0472">Membrane</keyword>
<dbReference type="SMART" id="SM00044">
    <property type="entry name" value="CYCc"/>
    <property type="match status" value="1"/>
</dbReference>